<protein>
    <recommendedName>
        <fullName evidence="4 12">Glutathione synthetase</fullName>
        <shortName evidence="12">GSH-S</shortName>
        <ecNumber evidence="3 12">6.3.2.3</ecNumber>
    </recommendedName>
</protein>
<dbReference type="GO" id="GO:0000287">
    <property type="term" value="F:magnesium ion binding"/>
    <property type="evidence" value="ECO:0007669"/>
    <property type="project" value="UniProtKB-UniRule"/>
</dbReference>
<dbReference type="Pfam" id="PF03917">
    <property type="entry name" value="GSH_synth_ATP"/>
    <property type="match status" value="1"/>
</dbReference>
<evidence type="ECO:0000256" key="10">
    <source>
        <dbReference type="ARBA" id="ARBA00022842"/>
    </source>
</evidence>
<dbReference type="EMBL" id="JBICBT010001253">
    <property type="protein sequence ID" value="KAL3076388.1"/>
    <property type="molecule type" value="Genomic_DNA"/>
</dbReference>
<feature type="binding site" evidence="13">
    <location>
        <position position="490"/>
    </location>
    <ligand>
        <name>substrate</name>
    </ligand>
</feature>
<evidence type="ECO:0000256" key="7">
    <source>
        <dbReference type="ARBA" id="ARBA00022723"/>
    </source>
</evidence>
<dbReference type="EC" id="6.3.2.3" evidence="3 12"/>
<dbReference type="GO" id="GO:0043295">
    <property type="term" value="F:glutathione binding"/>
    <property type="evidence" value="ECO:0007669"/>
    <property type="project" value="UniProtKB-UniRule"/>
</dbReference>
<feature type="binding site" evidence="14">
    <location>
        <position position="407"/>
    </location>
    <ligand>
        <name>Mg(2+)</name>
        <dbReference type="ChEBI" id="CHEBI:18420"/>
    </ligand>
</feature>
<evidence type="ECO:0000256" key="8">
    <source>
        <dbReference type="ARBA" id="ARBA00022741"/>
    </source>
</evidence>
<keyword evidence="7 12" id="KW-0479">Metal-binding</keyword>
<comment type="catalytic activity">
    <reaction evidence="11">
        <text>gamma-L-glutamyl-L-cysteine + glycine + ATP = glutathione + ADP + phosphate + H(+)</text>
        <dbReference type="Rhea" id="RHEA:13557"/>
        <dbReference type="ChEBI" id="CHEBI:15378"/>
        <dbReference type="ChEBI" id="CHEBI:30616"/>
        <dbReference type="ChEBI" id="CHEBI:43474"/>
        <dbReference type="ChEBI" id="CHEBI:57305"/>
        <dbReference type="ChEBI" id="CHEBI:57925"/>
        <dbReference type="ChEBI" id="CHEBI:58173"/>
        <dbReference type="ChEBI" id="CHEBI:456216"/>
        <dbReference type="EC" id="6.3.2.3"/>
    </reaction>
    <physiologicalReaction direction="left-to-right" evidence="11">
        <dbReference type="Rhea" id="RHEA:13558"/>
    </physiologicalReaction>
</comment>
<dbReference type="Proteomes" id="UP001620626">
    <property type="component" value="Unassembled WGS sequence"/>
</dbReference>
<dbReference type="InterPro" id="IPR014709">
    <property type="entry name" value="Glutathione_synthase_C_euk"/>
</dbReference>
<evidence type="ECO:0000313" key="18">
    <source>
        <dbReference type="Proteomes" id="UP001620626"/>
    </source>
</evidence>
<keyword evidence="8 12" id="KW-0547">Nucleotide-binding</keyword>
<feature type="binding site" evidence="13">
    <location>
        <begin position="403"/>
        <end position="412"/>
    </location>
    <ligand>
        <name>ATP</name>
        <dbReference type="ChEBI" id="CHEBI:30616"/>
    </ligand>
</feature>
<keyword evidence="9 12" id="KW-0067">ATP-binding</keyword>
<name>A0ABD2IJK8_9BILA</name>
<evidence type="ECO:0000256" key="5">
    <source>
        <dbReference type="ARBA" id="ARBA00022598"/>
    </source>
</evidence>
<gene>
    <name evidence="17" type="ORF">niasHT_039877</name>
</gene>
<evidence type="ECO:0000256" key="13">
    <source>
        <dbReference type="PIRSR" id="PIRSR001558-1"/>
    </source>
</evidence>
<feature type="chain" id="PRO_5044852778" description="Glutathione synthetase" evidence="15">
    <location>
        <begin position="25"/>
        <end position="514"/>
    </location>
</feature>
<dbReference type="Gene3D" id="3.30.470.20">
    <property type="entry name" value="ATP-grasp fold, B domain"/>
    <property type="match status" value="1"/>
</dbReference>
<dbReference type="InterPro" id="IPR016185">
    <property type="entry name" value="PreATP-grasp_dom_sf"/>
</dbReference>
<keyword evidence="18" id="KW-1185">Reference proteome</keyword>
<dbReference type="GO" id="GO:0005524">
    <property type="term" value="F:ATP binding"/>
    <property type="evidence" value="ECO:0007669"/>
    <property type="project" value="UniProtKB-UniRule"/>
</dbReference>
<comment type="similarity">
    <text evidence="2 12">Belongs to the eukaryotic GSH synthase family.</text>
</comment>
<reference evidence="17 18" key="1">
    <citation type="submission" date="2024-10" db="EMBL/GenBank/DDBJ databases">
        <authorList>
            <person name="Kim D."/>
        </authorList>
    </citation>
    <scope>NUCLEOTIDE SEQUENCE [LARGE SCALE GENOMIC DNA]</scope>
    <source>
        <strain evidence="17">BH-2024</strain>
    </source>
</reference>
<proteinExistence type="inferred from homology"/>
<dbReference type="GO" id="GO:0004363">
    <property type="term" value="F:glutathione synthase activity"/>
    <property type="evidence" value="ECO:0007669"/>
    <property type="project" value="UniProtKB-UniRule"/>
</dbReference>
<keyword evidence="5 12" id="KW-0436">Ligase</keyword>
<dbReference type="PANTHER" id="PTHR11130">
    <property type="entry name" value="GLUTATHIONE SYNTHETASE"/>
    <property type="match status" value="1"/>
</dbReference>
<dbReference type="Gene3D" id="1.10.1080.10">
    <property type="entry name" value="Glutathione Synthetase, Chain A, domain 3"/>
    <property type="match status" value="1"/>
</dbReference>
<organism evidence="17 18">
    <name type="scientific">Heterodera trifolii</name>
    <dbReference type="NCBI Taxonomy" id="157864"/>
    <lineage>
        <taxon>Eukaryota</taxon>
        <taxon>Metazoa</taxon>
        <taxon>Ecdysozoa</taxon>
        <taxon>Nematoda</taxon>
        <taxon>Chromadorea</taxon>
        <taxon>Rhabditida</taxon>
        <taxon>Tylenchina</taxon>
        <taxon>Tylenchomorpha</taxon>
        <taxon>Tylenchoidea</taxon>
        <taxon>Heteroderidae</taxon>
        <taxon>Heteroderinae</taxon>
        <taxon>Heterodera</taxon>
    </lineage>
</organism>
<dbReference type="AlphaFoldDB" id="A0ABD2IJK8"/>
<dbReference type="Gene3D" id="3.30.1490.80">
    <property type="match status" value="1"/>
</dbReference>
<evidence type="ECO:0000313" key="17">
    <source>
        <dbReference type="EMBL" id="KAL3076388.1"/>
    </source>
</evidence>
<keyword evidence="6 12" id="KW-0317">Glutathione biosynthesis</keyword>
<feature type="binding site" evidence="13">
    <location>
        <position position="341"/>
    </location>
    <ligand>
        <name>ATP</name>
        <dbReference type="ChEBI" id="CHEBI:30616"/>
    </ligand>
</feature>
<comment type="cofactor">
    <cofactor evidence="12 14">
        <name>Mg(2+)</name>
        <dbReference type="ChEBI" id="CHEBI:18420"/>
    </cofactor>
    <text evidence="12 14">Binds 1 Mg(2+) ion per subunit.</text>
</comment>
<feature type="binding site" evidence="13">
    <location>
        <position position="492"/>
    </location>
    <ligand>
        <name>ATP</name>
        <dbReference type="ChEBI" id="CHEBI:30616"/>
    </ligand>
</feature>
<keyword evidence="15" id="KW-0732">Signal</keyword>
<evidence type="ECO:0000256" key="2">
    <source>
        <dbReference type="ARBA" id="ARBA00010385"/>
    </source>
</evidence>
<comment type="pathway">
    <text evidence="1 12">Sulfur metabolism; glutathione biosynthesis; glutathione from L-cysteine and L-glutamate: step 2/2.</text>
</comment>
<accession>A0ABD2IJK8</accession>
<dbReference type="InterPro" id="IPR004887">
    <property type="entry name" value="GSH_synth_subst-bd"/>
</dbReference>
<evidence type="ECO:0000256" key="15">
    <source>
        <dbReference type="SAM" id="SignalP"/>
    </source>
</evidence>
<feature type="signal peptide" evidence="15">
    <location>
        <begin position="1"/>
        <end position="24"/>
    </location>
</feature>
<dbReference type="Pfam" id="PF03199">
    <property type="entry name" value="GSH_synthase"/>
    <property type="match status" value="1"/>
</dbReference>
<dbReference type="Gene3D" id="3.40.50.1760">
    <property type="entry name" value="Glutathione synthase, substrate-binding domain superfamily, eukaryotic"/>
    <property type="match status" value="1"/>
</dbReference>
<feature type="domain" description="Glutathione synthase substrate-binding" evidence="16">
    <location>
        <begin position="236"/>
        <end position="337"/>
    </location>
</feature>
<evidence type="ECO:0000256" key="6">
    <source>
        <dbReference type="ARBA" id="ARBA00022684"/>
    </source>
</evidence>
<evidence type="ECO:0000256" key="4">
    <source>
        <dbReference type="ARBA" id="ARBA00020821"/>
    </source>
</evidence>
<dbReference type="SUPFAM" id="SSF56059">
    <property type="entry name" value="Glutathione synthetase ATP-binding domain-like"/>
    <property type="match status" value="1"/>
</dbReference>
<comment type="caution">
    <text evidence="17">The sequence shown here is derived from an EMBL/GenBank/DDBJ whole genome shotgun (WGS) entry which is preliminary data.</text>
</comment>
<dbReference type="InterPro" id="IPR014042">
    <property type="entry name" value="Glutathione_synthase_a-hlx"/>
</dbReference>
<evidence type="ECO:0000256" key="11">
    <source>
        <dbReference type="ARBA" id="ARBA00048871"/>
    </source>
</evidence>
<evidence type="ECO:0000256" key="1">
    <source>
        <dbReference type="ARBA" id="ARBA00004965"/>
    </source>
</evidence>
<feature type="binding site" evidence="13">
    <location>
        <begin position="436"/>
        <end position="439"/>
    </location>
    <ligand>
        <name>ATP</name>
        <dbReference type="ChEBI" id="CHEBI:30616"/>
    </ligand>
</feature>
<evidence type="ECO:0000259" key="16">
    <source>
        <dbReference type="Pfam" id="PF03199"/>
    </source>
</evidence>
<keyword evidence="10 12" id="KW-0460">Magnesium</keyword>
<dbReference type="InterPro" id="IPR014049">
    <property type="entry name" value="Glutathione_synthase_N_euk"/>
</dbReference>
<feature type="binding site" evidence="13">
    <location>
        <position position="498"/>
    </location>
    <ligand>
        <name>ATP</name>
        <dbReference type="ChEBI" id="CHEBI:30616"/>
    </ligand>
</feature>
<sequence length="514" mass="58200">MFWQFGVCICLLFSSTCFLDGALTETNTANELGYDPKSIHALVSDAIDWAHEVFLVLRVSQQKHRSDRAQFVPFSLFPSPIPRKMYEQAMSVQKAMSLLYFRIASDFEFLKMAYKDVIESDKSVRTLLGILEDIKKEGIKQPISIFLQRSDYMITAETNSKSNEQKYQLKQIEVNGGSIGSAGCQDRLLSIHQRVLKHSGCSDQMISNALPKNRSGAAIAEIIYKAWKLLNDPSAIILFVVVKDLSTWHFSKRYDEYELERLSGGRAKIVHLTTVECFENLKLDDDLTLRLDGRPIGVAYWNLVRLGSDAFGPKSWEALRMIERSTAIKATSLFFELSTSKKIQQLLVKPGMVERFFTDPSEQPMVEAIRATFAKLWGLENNDEETQKIIQDAIAHPEHYVLKPNKEGGGGNIWGEEIAQKLREFSRSELAAHILMERINPVTVKNFMVWPFKSAEFAEVINELGIYGYLIGNMNTGEVLEYEQPGNMVRTKNMKNNEGGVSSGNGVLDTPFLY</sequence>
<feature type="binding site" evidence="13">
    <location>
        <position position="463"/>
    </location>
    <ligand>
        <name>ATP</name>
        <dbReference type="ChEBI" id="CHEBI:30616"/>
    </ligand>
</feature>
<dbReference type="PIRSF" id="PIRSF001558">
    <property type="entry name" value="GSHase"/>
    <property type="match status" value="1"/>
</dbReference>
<evidence type="ECO:0000256" key="3">
    <source>
        <dbReference type="ARBA" id="ARBA00012214"/>
    </source>
</evidence>
<dbReference type="InterPro" id="IPR005615">
    <property type="entry name" value="Glutathione_synthase"/>
</dbReference>
<dbReference type="PANTHER" id="PTHR11130:SF0">
    <property type="entry name" value="GLUTATHIONE SYNTHETASE"/>
    <property type="match status" value="1"/>
</dbReference>
<evidence type="ECO:0000256" key="9">
    <source>
        <dbReference type="ARBA" id="ARBA00022840"/>
    </source>
</evidence>
<dbReference type="Gene3D" id="3.30.1490.50">
    <property type="match status" value="1"/>
</dbReference>
<evidence type="ECO:0000256" key="12">
    <source>
        <dbReference type="PIRNR" id="PIRNR001558"/>
    </source>
</evidence>
<evidence type="ECO:0000256" key="14">
    <source>
        <dbReference type="PIRSR" id="PIRSR001558-2"/>
    </source>
</evidence>
<dbReference type="InterPro" id="IPR037013">
    <property type="entry name" value="GSH-S_sub-bd_sf"/>
</dbReference>
<dbReference type="SUPFAM" id="SSF52440">
    <property type="entry name" value="PreATP-grasp domain"/>
    <property type="match status" value="1"/>
</dbReference>